<feature type="transmembrane region" description="Helical" evidence="6">
    <location>
        <begin position="357"/>
        <end position="380"/>
    </location>
</feature>
<keyword evidence="5 6" id="KW-0472">Membrane</keyword>
<feature type="transmembrane region" description="Helical" evidence="6">
    <location>
        <begin position="46"/>
        <end position="66"/>
    </location>
</feature>
<dbReference type="SUPFAM" id="SSF103473">
    <property type="entry name" value="MFS general substrate transporter"/>
    <property type="match status" value="1"/>
</dbReference>
<evidence type="ECO:0000256" key="6">
    <source>
        <dbReference type="SAM" id="Phobius"/>
    </source>
</evidence>
<evidence type="ECO:0000256" key="1">
    <source>
        <dbReference type="ARBA" id="ARBA00004141"/>
    </source>
</evidence>
<sequence>MDENGCEPKKLRLFPLLLITFIDTLGFGIVIPFLVFLVDQFGGNAIVYGFIGAMYPAFQLIGAPILGRLSDIHGRKKILFITQAGTLLSWIIFLLAFFTPLKTLVTVNSTVLGTFIITIPLLILFIARSFDGLTGGNIAVANAYLADITEEKDRSKNFGKMSISANLGFIIGPALAGLLSITIYKELIPVLAAALISLVGTIVILLYLPESKQCKIRTTKRISFREVIGIKNIPYMLLLYFLIFFGFNIFYTAFPLHAIRSLQWTVAEMGIYFSVLGILMIIVQGPILSRAVKKYPDVHLVIAGSVVLGTNFVLLASGNVALTYLAAAFFALGNGIMWPSIMSMISKLAGEDNQGAVQGFASSISSLASIFGLILGGFFYEIFGGRAFMVAAVIIYTVFLLSFRMLSFEKKIQEEAGR</sequence>
<dbReference type="EMBL" id="JAVDQI010000012">
    <property type="protein sequence ID" value="MDR6223817.1"/>
    <property type="molecule type" value="Genomic_DNA"/>
</dbReference>
<gene>
    <name evidence="8" type="ORF">J2750_002294</name>
</gene>
<evidence type="ECO:0000313" key="9">
    <source>
        <dbReference type="Proteomes" id="UP001185015"/>
    </source>
</evidence>
<dbReference type="InterPro" id="IPR036259">
    <property type="entry name" value="MFS_trans_sf"/>
</dbReference>
<dbReference type="PROSITE" id="PS50850">
    <property type="entry name" value="MFS"/>
    <property type="match status" value="1"/>
</dbReference>
<dbReference type="PANTHER" id="PTHR23504:SF15">
    <property type="entry name" value="MAJOR FACILITATOR SUPERFAMILY (MFS) PROFILE DOMAIN-CONTAINING PROTEIN"/>
    <property type="match status" value="1"/>
</dbReference>
<dbReference type="PRINTS" id="PR01035">
    <property type="entry name" value="TCRTETA"/>
</dbReference>
<feature type="transmembrane region" description="Helical" evidence="6">
    <location>
        <begin position="300"/>
        <end position="318"/>
    </location>
</feature>
<feature type="transmembrane region" description="Helical" evidence="6">
    <location>
        <begin position="78"/>
        <end position="98"/>
    </location>
</feature>
<proteinExistence type="predicted"/>
<evidence type="ECO:0000313" key="8">
    <source>
        <dbReference type="EMBL" id="MDR6223817.1"/>
    </source>
</evidence>
<evidence type="ECO:0000259" key="7">
    <source>
        <dbReference type="PROSITE" id="PS50850"/>
    </source>
</evidence>
<evidence type="ECO:0000256" key="5">
    <source>
        <dbReference type="ARBA" id="ARBA00023136"/>
    </source>
</evidence>
<dbReference type="GO" id="GO:0016020">
    <property type="term" value="C:membrane"/>
    <property type="evidence" value="ECO:0007669"/>
    <property type="project" value="UniProtKB-SubCell"/>
</dbReference>
<comment type="subcellular location">
    <subcellularLocation>
        <location evidence="1">Membrane</location>
        <topology evidence="1">Multi-pass membrane protein</topology>
    </subcellularLocation>
</comment>
<accession>A0AA90U1C7</accession>
<dbReference type="InterPro" id="IPR011701">
    <property type="entry name" value="MFS"/>
</dbReference>
<feature type="transmembrane region" description="Helical" evidence="6">
    <location>
        <begin position="190"/>
        <end position="208"/>
    </location>
</feature>
<feature type="transmembrane region" description="Helical" evidence="6">
    <location>
        <begin position="12"/>
        <end position="34"/>
    </location>
</feature>
<dbReference type="Pfam" id="PF07690">
    <property type="entry name" value="MFS_1"/>
    <property type="match status" value="1"/>
</dbReference>
<dbReference type="Proteomes" id="UP001185015">
    <property type="component" value="Unassembled WGS sequence"/>
</dbReference>
<dbReference type="InterPro" id="IPR001958">
    <property type="entry name" value="Tet-R_TetA/multi-R_MdtG-like"/>
</dbReference>
<keyword evidence="9" id="KW-1185">Reference proteome</keyword>
<dbReference type="CDD" id="cd17330">
    <property type="entry name" value="MFS_SLC46_TetA_like"/>
    <property type="match status" value="1"/>
</dbReference>
<dbReference type="Gene3D" id="1.20.1250.20">
    <property type="entry name" value="MFS general substrate transporter like domains"/>
    <property type="match status" value="1"/>
</dbReference>
<dbReference type="InterPro" id="IPR020846">
    <property type="entry name" value="MFS_dom"/>
</dbReference>
<keyword evidence="2" id="KW-0813">Transport</keyword>
<evidence type="ECO:0000256" key="3">
    <source>
        <dbReference type="ARBA" id="ARBA00022692"/>
    </source>
</evidence>
<name>A0AA90U1C7_9EURY</name>
<protein>
    <submittedName>
        <fullName evidence="8">MFS family permease</fullName>
    </submittedName>
</protein>
<evidence type="ECO:0000256" key="2">
    <source>
        <dbReference type="ARBA" id="ARBA00022448"/>
    </source>
</evidence>
<feature type="transmembrane region" description="Helical" evidence="6">
    <location>
        <begin position="386"/>
        <end position="403"/>
    </location>
</feature>
<feature type="transmembrane region" description="Helical" evidence="6">
    <location>
        <begin position="229"/>
        <end position="251"/>
    </location>
</feature>
<reference evidence="8 9" key="1">
    <citation type="submission" date="2023-07" db="EMBL/GenBank/DDBJ databases">
        <title>Genomic Encyclopedia of Type Strains, Phase IV (KMG-IV): sequencing the most valuable type-strain genomes for metagenomic binning, comparative biology and taxonomic classification.</title>
        <authorList>
            <person name="Goeker M."/>
        </authorList>
    </citation>
    <scope>NUCLEOTIDE SEQUENCE [LARGE SCALE GENOMIC DNA]</scope>
    <source>
        <strain evidence="8 9">DSM 17273</strain>
    </source>
</reference>
<dbReference type="AlphaFoldDB" id="A0AA90U1C7"/>
<dbReference type="GO" id="GO:0022857">
    <property type="term" value="F:transmembrane transporter activity"/>
    <property type="evidence" value="ECO:0007669"/>
    <property type="project" value="InterPro"/>
</dbReference>
<dbReference type="RefSeq" id="WP_309741220.1">
    <property type="nucleotide sequence ID" value="NZ_JAVDQI010000012.1"/>
</dbReference>
<feature type="transmembrane region" description="Helical" evidence="6">
    <location>
        <begin position="163"/>
        <end position="184"/>
    </location>
</feature>
<dbReference type="PANTHER" id="PTHR23504">
    <property type="entry name" value="MAJOR FACILITATOR SUPERFAMILY DOMAIN-CONTAINING PROTEIN 10"/>
    <property type="match status" value="1"/>
</dbReference>
<evidence type="ECO:0000256" key="4">
    <source>
        <dbReference type="ARBA" id="ARBA00022989"/>
    </source>
</evidence>
<feature type="domain" description="Major facilitator superfamily (MFS) profile" evidence="7">
    <location>
        <begin position="12"/>
        <end position="410"/>
    </location>
</feature>
<feature type="transmembrane region" description="Helical" evidence="6">
    <location>
        <begin position="104"/>
        <end position="127"/>
    </location>
</feature>
<organism evidence="8 9">
    <name type="scientific">Methanococcoides alaskense</name>
    <dbReference type="NCBI Taxonomy" id="325778"/>
    <lineage>
        <taxon>Archaea</taxon>
        <taxon>Methanobacteriati</taxon>
        <taxon>Methanobacteriota</taxon>
        <taxon>Stenosarchaea group</taxon>
        <taxon>Methanomicrobia</taxon>
        <taxon>Methanosarcinales</taxon>
        <taxon>Methanosarcinaceae</taxon>
        <taxon>Methanococcoides</taxon>
    </lineage>
</organism>
<feature type="transmembrane region" description="Helical" evidence="6">
    <location>
        <begin position="271"/>
        <end position="288"/>
    </location>
</feature>
<comment type="caution">
    <text evidence="8">The sequence shown here is derived from an EMBL/GenBank/DDBJ whole genome shotgun (WGS) entry which is preliminary data.</text>
</comment>
<feature type="transmembrane region" description="Helical" evidence="6">
    <location>
        <begin position="324"/>
        <end position="345"/>
    </location>
</feature>
<keyword evidence="4 6" id="KW-1133">Transmembrane helix</keyword>
<keyword evidence="3 6" id="KW-0812">Transmembrane</keyword>